<evidence type="ECO:0000313" key="1">
    <source>
        <dbReference type="EMBL" id="GGH21097.1"/>
    </source>
</evidence>
<dbReference type="EMBL" id="BMIA01000001">
    <property type="protein sequence ID" value="GGH21097.1"/>
    <property type="molecule type" value="Genomic_DNA"/>
</dbReference>
<sequence>MSIAAILCVIIFTAGLFSCSKSNEPIAENPLENSYWYGRFHYSSGTLERVMCLYLKESDRFEWHDASGMYTGSWKLTDGKLTIIFDLNKHETTFIVSDKKLTGQANVNHNDWAILELSKIEKYPVKLSDSKWFDPYSWLLTFTNDRLVFYYAGIPTVIGGGGNYTLNGPILTISNGNFEGKDSAGLFGVFRDESLMAANIMSAPGLGSVPTRISAAASFARQ</sequence>
<name>A0ABQ1YE30_9BACT</name>
<gene>
    <name evidence="1" type="ORF">GCM10007423_01960</name>
</gene>
<accession>A0ABQ1YE30</accession>
<evidence type="ECO:0008006" key="3">
    <source>
        <dbReference type="Google" id="ProtNLM"/>
    </source>
</evidence>
<dbReference type="Proteomes" id="UP000600214">
    <property type="component" value="Unassembled WGS sequence"/>
</dbReference>
<comment type="caution">
    <text evidence="1">The sequence shown here is derived from an EMBL/GenBank/DDBJ whole genome shotgun (WGS) entry which is preliminary data.</text>
</comment>
<organism evidence="1 2">
    <name type="scientific">Dyadobacter endophyticus</name>
    <dbReference type="NCBI Taxonomy" id="1749036"/>
    <lineage>
        <taxon>Bacteria</taxon>
        <taxon>Pseudomonadati</taxon>
        <taxon>Bacteroidota</taxon>
        <taxon>Cytophagia</taxon>
        <taxon>Cytophagales</taxon>
        <taxon>Spirosomataceae</taxon>
        <taxon>Dyadobacter</taxon>
    </lineage>
</organism>
<proteinExistence type="predicted"/>
<protein>
    <recommendedName>
        <fullName evidence="3">Lipocalin-like domain-containing protein</fullName>
    </recommendedName>
</protein>
<keyword evidence="2" id="KW-1185">Reference proteome</keyword>
<evidence type="ECO:0000313" key="2">
    <source>
        <dbReference type="Proteomes" id="UP000600214"/>
    </source>
</evidence>
<reference evidence="2" key="1">
    <citation type="journal article" date="2019" name="Int. J. Syst. Evol. Microbiol.">
        <title>The Global Catalogue of Microorganisms (GCM) 10K type strain sequencing project: providing services to taxonomists for standard genome sequencing and annotation.</title>
        <authorList>
            <consortium name="The Broad Institute Genomics Platform"/>
            <consortium name="The Broad Institute Genome Sequencing Center for Infectious Disease"/>
            <person name="Wu L."/>
            <person name="Ma J."/>
        </authorList>
    </citation>
    <scope>NUCLEOTIDE SEQUENCE [LARGE SCALE GENOMIC DNA]</scope>
    <source>
        <strain evidence="2">CGMCC 1.15288</strain>
    </source>
</reference>